<sequence>MTDHAAPDQSGQPVSAAEVTGAAAPETYTVASNPMLAGCGGLHVLFSGESQTRPSHKLGPKLVDYYLLHHVMGGYGTFTSEGVTYELGPGDAFLITPNRLISYASDADKPWHYRWIAFQGEGTADLVSAAGFASANPIVHAGPYSEAPEWMERIRASFQLRRPSAHLTALGCLHLILSDYADRQAGPEAGQRLKPESEIEHTVRQMIHMMSTQYAYPLSIEQIADSLGYSRAYLSRIFKRVTEMTPVTYLLKLRIDKGRQLLRERADLTIEQIAASVGIPDALYFSRQFRRFYDQSPTAYRSKFSPPGDSGNSSRG</sequence>
<comment type="caution">
    <text evidence="5">The sequence shown here is derived from an EMBL/GenBank/DDBJ whole genome shotgun (WGS) entry which is preliminary data.</text>
</comment>
<proteinExistence type="predicted"/>
<dbReference type="EMBL" id="QYZD01000042">
    <property type="protein sequence ID" value="RJG18933.1"/>
    <property type="molecule type" value="Genomic_DNA"/>
</dbReference>
<dbReference type="Proteomes" id="UP000266177">
    <property type="component" value="Unassembled WGS sequence"/>
</dbReference>
<dbReference type="Gene3D" id="1.10.10.60">
    <property type="entry name" value="Homeodomain-like"/>
    <property type="match status" value="2"/>
</dbReference>
<dbReference type="PANTHER" id="PTHR43280:SF30">
    <property type="entry name" value="MMSAB OPERON REGULATORY PROTEIN"/>
    <property type="match status" value="1"/>
</dbReference>
<accession>A0A3A3GW51</accession>
<dbReference type="OrthoDB" id="9813413at2"/>
<protein>
    <submittedName>
        <fullName evidence="5">AraC family transcriptional regulator</fullName>
    </submittedName>
</protein>
<keyword evidence="3" id="KW-0804">Transcription</keyword>
<dbReference type="PANTHER" id="PTHR43280">
    <property type="entry name" value="ARAC-FAMILY TRANSCRIPTIONAL REGULATOR"/>
    <property type="match status" value="1"/>
</dbReference>
<dbReference type="Pfam" id="PF12833">
    <property type="entry name" value="HTH_18"/>
    <property type="match status" value="1"/>
</dbReference>
<dbReference type="GO" id="GO:0043565">
    <property type="term" value="F:sequence-specific DNA binding"/>
    <property type="evidence" value="ECO:0007669"/>
    <property type="project" value="InterPro"/>
</dbReference>
<dbReference type="AlphaFoldDB" id="A0A3A3GW51"/>
<dbReference type="PROSITE" id="PS00041">
    <property type="entry name" value="HTH_ARAC_FAMILY_1"/>
    <property type="match status" value="1"/>
</dbReference>
<name>A0A3A3GW51_PANTH</name>
<evidence type="ECO:0000313" key="6">
    <source>
        <dbReference type="Proteomes" id="UP000266177"/>
    </source>
</evidence>
<dbReference type="InterPro" id="IPR018060">
    <property type="entry name" value="HTH_AraC"/>
</dbReference>
<reference evidence="5 6" key="1">
    <citation type="submission" date="2018-09" db="EMBL/GenBank/DDBJ databases">
        <title>Paenibacillus SK2017-BO5.</title>
        <authorList>
            <person name="Piskunova J.V."/>
            <person name="Dubiley S.A."/>
            <person name="Severinov K.V."/>
        </authorList>
    </citation>
    <scope>NUCLEOTIDE SEQUENCE [LARGE SCALE GENOMIC DNA]</scope>
    <source>
        <strain evidence="5 6">BO5</strain>
    </source>
</reference>
<dbReference type="PROSITE" id="PS01124">
    <property type="entry name" value="HTH_ARAC_FAMILY_2"/>
    <property type="match status" value="1"/>
</dbReference>
<dbReference type="SUPFAM" id="SSF46689">
    <property type="entry name" value="Homeodomain-like"/>
    <property type="match status" value="2"/>
</dbReference>
<gene>
    <name evidence="5" type="ORF">DQX05_26685</name>
</gene>
<dbReference type="SMART" id="SM00342">
    <property type="entry name" value="HTH_ARAC"/>
    <property type="match status" value="1"/>
</dbReference>
<evidence type="ECO:0000313" key="5">
    <source>
        <dbReference type="EMBL" id="RJG18933.1"/>
    </source>
</evidence>
<dbReference type="RefSeq" id="WP_119796337.1">
    <property type="nucleotide sequence ID" value="NZ_QYZD01000042.1"/>
</dbReference>
<dbReference type="CDD" id="cd06986">
    <property type="entry name" value="cupin_MmsR-like_N"/>
    <property type="match status" value="1"/>
</dbReference>
<keyword evidence="1" id="KW-0805">Transcription regulation</keyword>
<keyword evidence="2" id="KW-0238">DNA-binding</keyword>
<evidence type="ECO:0000256" key="3">
    <source>
        <dbReference type="ARBA" id="ARBA00023163"/>
    </source>
</evidence>
<organism evidence="5 6">
    <name type="scientific">Paenibacillus thiaminolyticus</name>
    <name type="common">Bacillus thiaminolyticus</name>
    <dbReference type="NCBI Taxonomy" id="49283"/>
    <lineage>
        <taxon>Bacteria</taxon>
        <taxon>Bacillati</taxon>
        <taxon>Bacillota</taxon>
        <taxon>Bacilli</taxon>
        <taxon>Bacillales</taxon>
        <taxon>Paenibacillaceae</taxon>
        <taxon>Paenibacillus</taxon>
    </lineage>
</organism>
<dbReference type="GO" id="GO:0003700">
    <property type="term" value="F:DNA-binding transcription factor activity"/>
    <property type="evidence" value="ECO:0007669"/>
    <property type="project" value="InterPro"/>
</dbReference>
<dbReference type="InterPro" id="IPR003313">
    <property type="entry name" value="AraC-bd"/>
</dbReference>
<evidence type="ECO:0000256" key="2">
    <source>
        <dbReference type="ARBA" id="ARBA00023125"/>
    </source>
</evidence>
<dbReference type="InterPro" id="IPR018062">
    <property type="entry name" value="HTH_AraC-typ_CS"/>
</dbReference>
<evidence type="ECO:0000259" key="4">
    <source>
        <dbReference type="PROSITE" id="PS01124"/>
    </source>
</evidence>
<dbReference type="InterPro" id="IPR037923">
    <property type="entry name" value="HTH-like"/>
</dbReference>
<dbReference type="InterPro" id="IPR009057">
    <property type="entry name" value="Homeodomain-like_sf"/>
</dbReference>
<dbReference type="SUPFAM" id="SSF51215">
    <property type="entry name" value="Regulatory protein AraC"/>
    <property type="match status" value="1"/>
</dbReference>
<dbReference type="Pfam" id="PF02311">
    <property type="entry name" value="AraC_binding"/>
    <property type="match status" value="1"/>
</dbReference>
<feature type="domain" description="HTH araC/xylS-type" evidence="4">
    <location>
        <begin position="204"/>
        <end position="303"/>
    </location>
</feature>
<evidence type="ECO:0000256" key="1">
    <source>
        <dbReference type="ARBA" id="ARBA00023015"/>
    </source>
</evidence>
<dbReference type="Gene3D" id="2.60.120.280">
    <property type="entry name" value="Regulatory protein AraC"/>
    <property type="match status" value="1"/>
</dbReference>